<dbReference type="InterPro" id="IPR006913">
    <property type="entry name" value="CENP-V/GFA"/>
</dbReference>
<gene>
    <name evidence="5" type="ORF">CPLU01_06020</name>
</gene>
<keyword evidence="3" id="KW-0862">Zinc</keyword>
<reference evidence="5" key="1">
    <citation type="journal article" date="2020" name="Phytopathology">
        <title>Genome Sequence Resources of Colletotrichum truncatum, C. plurivorum, C. musicola, and C. sojae: Four Species Pathogenic to Soybean (Glycine max).</title>
        <authorList>
            <person name="Rogerio F."/>
            <person name="Boufleur T.R."/>
            <person name="Ciampi-Guillardi M."/>
            <person name="Sukno S.A."/>
            <person name="Thon M.R."/>
            <person name="Massola Junior N.S."/>
            <person name="Baroncelli R."/>
        </authorList>
    </citation>
    <scope>NUCLEOTIDE SEQUENCE</scope>
    <source>
        <strain evidence="5">LFN00145</strain>
    </source>
</reference>
<dbReference type="Proteomes" id="UP000654918">
    <property type="component" value="Unassembled WGS sequence"/>
</dbReference>
<evidence type="ECO:0000256" key="3">
    <source>
        <dbReference type="ARBA" id="ARBA00022833"/>
    </source>
</evidence>
<dbReference type="Pfam" id="PF20219">
    <property type="entry name" value="DUF6579"/>
    <property type="match status" value="1"/>
</dbReference>
<protein>
    <submittedName>
        <fullName evidence="5">Glutathione-dependent formaldehyde-activating gfa</fullName>
    </submittedName>
</protein>
<dbReference type="AlphaFoldDB" id="A0A8H6NGK1"/>
<dbReference type="EMBL" id="WIGO01000067">
    <property type="protein sequence ID" value="KAF6832624.1"/>
    <property type="molecule type" value="Genomic_DNA"/>
</dbReference>
<dbReference type="PANTHER" id="PTHR28620">
    <property type="entry name" value="CENTROMERE PROTEIN V"/>
    <property type="match status" value="1"/>
</dbReference>
<comment type="caution">
    <text evidence="5">The sequence shown here is derived from an EMBL/GenBank/DDBJ whole genome shotgun (WGS) entry which is preliminary data.</text>
</comment>
<proteinExistence type="inferred from homology"/>
<evidence type="ECO:0000259" key="4">
    <source>
        <dbReference type="PROSITE" id="PS51891"/>
    </source>
</evidence>
<keyword evidence="2" id="KW-0479">Metal-binding</keyword>
<feature type="domain" description="CENP-V/GFA" evidence="4">
    <location>
        <begin position="234"/>
        <end position="344"/>
    </location>
</feature>
<accession>A0A8H6NGK1</accession>
<dbReference type="InterPro" id="IPR052355">
    <property type="entry name" value="CENP-V-like"/>
</dbReference>
<dbReference type="PANTHER" id="PTHR28620:SF1">
    <property type="entry name" value="CENP-V_GFA DOMAIN-CONTAINING PROTEIN"/>
    <property type="match status" value="1"/>
</dbReference>
<dbReference type="SUPFAM" id="SSF51316">
    <property type="entry name" value="Mss4-like"/>
    <property type="match status" value="2"/>
</dbReference>
<comment type="similarity">
    <text evidence="1">Belongs to the Gfa family.</text>
</comment>
<dbReference type="Gene3D" id="2.170.150.70">
    <property type="match status" value="2"/>
</dbReference>
<evidence type="ECO:0000313" key="5">
    <source>
        <dbReference type="EMBL" id="KAF6832624.1"/>
    </source>
</evidence>
<dbReference type="Pfam" id="PF04828">
    <property type="entry name" value="GFA"/>
    <property type="match status" value="2"/>
</dbReference>
<evidence type="ECO:0000313" key="6">
    <source>
        <dbReference type="Proteomes" id="UP000654918"/>
    </source>
</evidence>
<dbReference type="GO" id="GO:0046872">
    <property type="term" value="F:metal ion binding"/>
    <property type="evidence" value="ECO:0007669"/>
    <property type="project" value="UniProtKB-KW"/>
</dbReference>
<sequence length="517" mass="57496">MFNGPSLPDFFGGIKDELGAQNTLTSSGGAGPDGFAAVVHGFAKLHIQKHQGGDKDKKDEHMFFMWHPDNTWHWRFQELLEEKPLPTAFSAYSDDLDCLCALMKEARRALSNRPSPVIFHLLIPTWYKIEVKEPLHFPDELQPLRVVGMRHGGSPLVTFNLPAAQPGLLDGISNVLDPERHNMKAEIVAGATFLRRLASVSVMVTTRSMEIKYDNHSVGVSDGDHENGPELRVYRGNCHCGAFVYEIEVPEIKSVFECNCSICSKKAYIWLRLDSDTKIKVVKGTVDALTEYTFGPKKIRHKFCPTCATAIYSEMGAAGQTRFAVNVRAVLGVDAWALEKPQYPGASLHGGYVPPEHKGPLPPAIDGHQLYTGSCHCGAVTVALMSKPLNETFDELVAECNCSICMRNGYRWIYPPNEQVVLHASDPSCIGRYSFARHVLNKTFCKICGVCLTNEYNYLTPEERKTLGALPARGFGDRMKTHHPVNLRVFHGVDLSKMRPQTLKDGANIVLPRYQGQ</sequence>
<evidence type="ECO:0000256" key="2">
    <source>
        <dbReference type="ARBA" id="ARBA00022723"/>
    </source>
</evidence>
<organism evidence="5 6">
    <name type="scientific">Colletotrichum plurivorum</name>
    <dbReference type="NCBI Taxonomy" id="2175906"/>
    <lineage>
        <taxon>Eukaryota</taxon>
        <taxon>Fungi</taxon>
        <taxon>Dikarya</taxon>
        <taxon>Ascomycota</taxon>
        <taxon>Pezizomycotina</taxon>
        <taxon>Sordariomycetes</taxon>
        <taxon>Hypocreomycetidae</taxon>
        <taxon>Glomerellales</taxon>
        <taxon>Glomerellaceae</taxon>
        <taxon>Colletotrichum</taxon>
        <taxon>Colletotrichum orchidearum species complex</taxon>
    </lineage>
</organism>
<dbReference type="InterPro" id="IPR011057">
    <property type="entry name" value="Mss4-like_sf"/>
</dbReference>
<name>A0A8H6NGK1_9PEZI</name>
<feature type="domain" description="CENP-V/GFA" evidence="4">
    <location>
        <begin position="371"/>
        <end position="515"/>
    </location>
</feature>
<keyword evidence="6" id="KW-1185">Reference proteome</keyword>
<dbReference type="PROSITE" id="PS51891">
    <property type="entry name" value="CENP_V_GFA"/>
    <property type="match status" value="2"/>
</dbReference>
<evidence type="ECO:0000256" key="1">
    <source>
        <dbReference type="ARBA" id="ARBA00005495"/>
    </source>
</evidence>
<dbReference type="GO" id="GO:0016846">
    <property type="term" value="F:carbon-sulfur lyase activity"/>
    <property type="evidence" value="ECO:0007669"/>
    <property type="project" value="InterPro"/>
</dbReference>
<dbReference type="InterPro" id="IPR046486">
    <property type="entry name" value="DUF6579"/>
</dbReference>